<dbReference type="OrthoDB" id="2991282at2"/>
<reference evidence="1 2" key="1">
    <citation type="submission" date="2018-03" db="EMBL/GenBank/DDBJ databases">
        <title>Genomic Encyclopedia of Type Strains, Phase III (KMG-III): the genomes of soil and plant-associated and newly described type strains.</title>
        <authorList>
            <person name="Whitman W."/>
        </authorList>
    </citation>
    <scope>NUCLEOTIDE SEQUENCE [LARGE SCALE GENOMIC DNA]</scope>
    <source>
        <strain evidence="1 2">CGMCC 1.12259</strain>
    </source>
</reference>
<evidence type="ECO:0000313" key="2">
    <source>
        <dbReference type="Proteomes" id="UP000242682"/>
    </source>
</evidence>
<dbReference type="Proteomes" id="UP000242682">
    <property type="component" value="Unassembled WGS sequence"/>
</dbReference>
<accession>A0A2P8GQN4</accession>
<organism evidence="1 2">
    <name type="scientific">Planomicrobium soli</name>
    <dbReference type="NCBI Taxonomy" id="1176648"/>
    <lineage>
        <taxon>Bacteria</taxon>
        <taxon>Bacillati</taxon>
        <taxon>Bacillota</taxon>
        <taxon>Bacilli</taxon>
        <taxon>Bacillales</taxon>
        <taxon>Caryophanaceae</taxon>
        <taxon>Planomicrobium</taxon>
    </lineage>
</organism>
<evidence type="ECO:0000313" key="1">
    <source>
        <dbReference type="EMBL" id="PSL36289.1"/>
    </source>
</evidence>
<protein>
    <submittedName>
        <fullName evidence="1">Uncharacterized protein</fullName>
    </submittedName>
</protein>
<sequence length="96" mass="11175">MIVLSYVKQPTQIDIIDKLKHVLSGSLSREEFSIWAYRWVENFDNRNQLSSIENEVHSNLIFLLAIDLEIEPTVYFHGDEEIAEWIGEVKKGKPLS</sequence>
<comment type="caution">
    <text evidence="1">The sequence shown here is derived from an EMBL/GenBank/DDBJ whole genome shotgun (WGS) entry which is preliminary data.</text>
</comment>
<proteinExistence type="predicted"/>
<keyword evidence="2" id="KW-1185">Reference proteome</keyword>
<dbReference type="EMBL" id="PYAT01000007">
    <property type="protein sequence ID" value="PSL36289.1"/>
    <property type="molecule type" value="Genomic_DNA"/>
</dbReference>
<gene>
    <name evidence="1" type="ORF">B0H99_107110</name>
</gene>
<dbReference type="RefSeq" id="WP_106533655.1">
    <property type="nucleotide sequence ID" value="NZ_PYAT01000007.1"/>
</dbReference>
<dbReference type="AlphaFoldDB" id="A0A2P8GQN4"/>
<name>A0A2P8GQN4_9BACL</name>